<dbReference type="Gene3D" id="3.40.50.2000">
    <property type="entry name" value="Glycogen Phosphorylase B"/>
    <property type="match status" value="2"/>
</dbReference>
<gene>
    <name evidence="3" type="ORF">A3I24_01805</name>
</gene>
<dbReference type="PANTHER" id="PTHR12526">
    <property type="entry name" value="GLYCOSYLTRANSFERASE"/>
    <property type="match status" value="1"/>
</dbReference>
<feature type="domain" description="Glycosyltransferase subfamily 4-like N-terminal" evidence="2">
    <location>
        <begin position="13"/>
        <end position="188"/>
    </location>
</feature>
<proteinExistence type="predicted"/>
<dbReference type="EMBL" id="MHJL01000025">
    <property type="protein sequence ID" value="OGY67339.1"/>
    <property type="molecule type" value="Genomic_DNA"/>
</dbReference>
<accession>A0A1G1ZS96</accession>
<reference evidence="3 4" key="1">
    <citation type="journal article" date="2016" name="Nat. Commun.">
        <title>Thousands of microbial genomes shed light on interconnected biogeochemical processes in an aquifer system.</title>
        <authorList>
            <person name="Anantharaman K."/>
            <person name="Brown C.T."/>
            <person name="Hug L.A."/>
            <person name="Sharon I."/>
            <person name="Castelle C.J."/>
            <person name="Probst A.J."/>
            <person name="Thomas B.C."/>
            <person name="Singh A."/>
            <person name="Wilkins M.J."/>
            <person name="Karaoz U."/>
            <person name="Brodie E.L."/>
            <person name="Williams K.H."/>
            <person name="Hubbard S.S."/>
            <person name="Banfield J.F."/>
        </authorList>
    </citation>
    <scope>NUCLEOTIDE SEQUENCE [LARGE SCALE GENOMIC DNA]</scope>
</reference>
<dbReference type="PANTHER" id="PTHR12526:SF630">
    <property type="entry name" value="GLYCOSYLTRANSFERASE"/>
    <property type="match status" value="1"/>
</dbReference>
<dbReference type="STRING" id="1798409.A3I24_01805"/>
<evidence type="ECO:0000313" key="4">
    <source>
        <dbReference type="Proteomes" id="UP000177690"/>
    </source>
</evidence>
<sequence length="397" mass="44850">MVKVLMVITKDDVGGAQRYVRDLAENLDKARFETKIITGGKKPMLDVGSETLGARYLSNNFRPHFLFFNDLAAAIELFFIFRREHPDIIHLNSSKAGVVGAFAAWLYNASCIMRQASRTTVIFTAHGWVFNPDNNLSGLRRQFYILLHRFAAKFQDAIINVSEYDRRLAVKEKIAPSEKLVTVRNGVDFGGMKFLDKMTARSFLAGLLKFKTPAYRQAGKTLKLDGLWIGSIGRLVSEKSYEDFIKAATLVKNLKANFFIFGDGYERQKLQSLLARHQLQDRFFLLGAVVDAARHLKALDVFVLSSVKEGLPYTMLEAMAASLPMITTRVGGMTEIVEGRGLVMPPREPEELARAIDHYLDHPQEAEKLAMAARKYLKENLTLEKMVKKTERVYLCA</sequence>
<evidence type="ECO:0000259" key="2">
    <source>
        <dbReference type="Pfam" id="PF13439"/>
    </source>
</evidence>
<dbReference type="AlphaFoldDB" id="A0A1G1ZS96"/>
<dbReference type="SUPFAM" id="SSF53756">
    <property type="entry name" value="UDP-Glycosyltransferase/glycogen phosphorylase"/>
    <property type="match status" value="1"/>
</dbReference>
<evidence type="ECO:0000259" key="1">
    <source>
        <dbReference type="Pfam" id="PF00534"/>
    </source>
</evidence>
<dbReference type="Pfam" id="PF00534">
    <property type="entry name" value="Glycos_transf_1"/>
    <property type="match status" value="1"/>
</dbReference>
<organism evidence="3 4">
    <name type="scientific">Candidatus Harrisonbacteria bacterium RIFCSPLOWO2_02_FULL_41_13b</name>
    <dbReference type="NCBI Taxonomy" id="1798409"/>
    <lineage>
        <taxon>Bacteria</taxon>
        <taxon>Candidatus Harrisoniibacteriota</taxon>
    </lineage>
</organism>
<feature type="domain" description="Glycosyl transferase family 1" evidence="1">
    <location>
        <begin position="227"/>
        <end position="375"/>
    </location>
</feature>
<comment type="caution">
    <text evidence="3">The sequence shown here is derived from an EMBL/GenBank/DDBJ whole genome shotgun (WGS) entry which is preliminary data.</text>
</comment>
<dbReference type="InterPro" id="IPR028098">
    <property type="entry name" value="Glyco_trans_4-like_N"/>
</dbReference>
<evidence type="ECO:0000313" key="3">
    <source>
        <dbReference type="EMBL" id="OGY67339.1"/>
    </source>
</evidence>
<name>A0A1G1ZS96_9BACT</name>
<dbReference type="InterPro" id="IPR001296">
    <property type="entry name" value="Glyco_trans_1"/>
</dbReference>
<dbReference type="Proteomes" id="UP000177690">
    <property type="component" value="Unassembled WGS sequence"/>
</dbReference>
<evidence type="ECO:0008006" key="5">
    <source>
        <dbReference type="Google" id="ProtNLM"/>
    </source>
</evidence>
<dbReference type="Pfam" id="PF13439">
    <property type="entry name" value="Glyco_transf_4"/>
    <property type="match status" value="1"/>
</dbReference>
<protein>
    <recommendedName>
        <fullName evidence="5">Glycosyltransferase subfamily 4-like N-terminal domain-containing protein</fullName>
    </recommendedName>
</protein>